<sequence length="572" mass="63026">MNLHQRLLVLILLLLAAPVAWWLARGLDDPPRPDELLPADTLLFMHWNDMARFAGQVAASPMARQLARADFQDTLRQLGVEETVTARFARRLQLVQSLQGLPLVPELLAGRGMLALLPNRSASSGLLPSLCASMVFFLPEDTPLLANRQLQLLPDPPGQKLAYLGLPIRRYRLQDGRILYACQAYGLTLCAFAREALAHCLDQAVLHMIGGIQAAHGEKAWLTRHRRLPDKAGEFFCYANIAGLRVQPLWASALEPLWQDMPPEQAIIDHRVRSRADSLNLTLRFAPGVLDAWRRERGLAAAGRPPAAASQDAATLLHLWSNWLTPAVAAKVADLISSTELGAPLLAAAGNFLGRLSFTPDRFYRHFAPELGLVIRGERNQNNQMKPLFALYSRFTTGLSAQEQSDLKRHFQDFPKRTVSLSHGSQATIIGMADGMMQPAIAPMFGQLVLADNLYMLQHMENQLAAGGEEAVAPEPQTEWRAPLRASVYLFLRNRQVADAGAWLLRYLSSARNERGVAILSNRQKLFVHQVALPFAATIGLAESSHFALAVSGNEAQAMLECIHPGPAPGKE</sequence>
<name>A0A2L1GN78_9BACT</name>
<dbReference type="EMBL" id="CP021255">
    <property type="protein sequence ID" value="AVD71141.1"/>
    <property type="molecule type" value="Genomic_DNA"/>
</dbReference>
<keyword evidence="2" id="KW-1185">Reference proteome</keyword>
<dbReference type="Proteomes" id="UP000239867">
    <property type="component" value="Chromosome"/>
</dbReference>
<accession>A0A2L1GN78</accession>
<reference evidence="1 2" key="1">
    <citation type="journal article" date="2018" name="MBio">
        <title>Insights into the evolution of host association through the isolation and characterization of a novel human periodontal pathobiont, Desulfobulbus oralis.</title>
        <authorList>
            <person name="Cross K.L."/>
            <person name="Chirania P."/>
            <person name="Xiong W."/>
            <person name="Beall C.J."/>
            <person name="Elkins J.G."/>
            <person name="Giannone R.J."/>
            <person name="Griffen A.L."/>
            <person name="Guss A.M."/>
            <person name="Hettich R.L."/>
            <person name="Joshi S.S."/>
            <person name="Mokrzan E.M."/>
            <person name="Martin R.K."/>
            <person name="Zhulin I.B."/>
            <person name="Leys E.J."/>
            <person name="Podar M."/>
        </authorList>
    </citation>
    <scope>NUCLEOTIDE SEQUENCE [LARGE SCALE GENOMIC DNA]</scope>
    <source>
        <strain evidence="1 2">ORNL</strain>
    </source>
</reference>
<organism evidence="1 2">
    <name type="scientific">Desulfobulbus oralis</name>
    <dbReference type="NCBI Taxonomy" id="1986146"/>
    <lineage>
        <taxon>Bacteria</taxon>
        <taxon>Pseudomonadati</taxon>
        <taxon>Thermodesulfobacteriota</taxon>
        <taxon>Desulfobulbia</taxon>
        <taxon>Desulfobulbales</taxon>
        <taxon>Desulfobulbaceae</taxon>
        <taxon>Desulfobulbus</taxon>
    </lineage>
</organism>
<dbReference type="AlphaFoldDB" id="A0A2L1GN78"/>
<dbReference type="RefSeq" id="WP_104936415.1">
    <property type="nucleotide sequence ID" value="NZ_CP021255.1"/>
</dbReference>
<proteinExistence type="predicted"/>
<gene>
    <name evidence="1" type="ORF">CAY53_06300</name>
</gene>
<evidence type="ECO:0000313" key="1">
    <source>
        <dbReference type="EMBL" id="AVD71141.1"/>
    </source>
</evidence>
<evidence type="ECO:0000313" key="2">
    <source>
        <dbReference type="Proteomes" id="UP000239867"/>
    </source>
</evidence>
<protein>
    <submittedName>
        <fullName evidence="1">Uncharacterized protein</fullName>
    </submittedName>
</protein>
<dbReference type="KEGG" id="deo:CAY53_06300"/>